<proteinExistence type="predicted"/>
<accession>A0ABU7CDE9</accession>
<protein>
    <submittedName>
        <fullName evidence="1">Uncharacterized protein</fullName>
    </submittedName>
</protein>
<name>A0ABU7CDE9_9TELE</name>
<gene>
    <name evidence="1" type="ORF">ATANTOWER_032132</name>
</gene>
<comment type="caution">
    <text evidence="1">The sequence shown here is derived from an EMBL/GenBank/DDBJ whole genome shotgun (WGS) entry which is preliminary data.</text>
</comment>
<dbReference type="Proteomes" id="UP001345963">
    <property type="component" value="Unassembled WGS sequence"/>
</dbReference>
<evidence type="ECO:0000313" key="2">
    <source>
        <dbReference type="Proteomes" id="UP001345963"/>
    </source>
</evidence>
<keyword evidence="2" id="KW-1185">Reference proteome</keyword>
<sequence length="134" mass="14961">MSVRIVKQHCHHLVSGILAKRRTKSCSSQDLQKVLLFLFRGPSILKHCCQCFDVLSSTVRPAGPTPYNNNDEQDLCRLPPDDCLVGALVRNTVIHKTSSQSVSTAEINLSAERCCIRPADVLKSLFFWLPPKKS</sequence>
<evidence type="ECO:0000313" key="1">
    <source>
        <dbReference type="EMBL" id="MED6260972.1"/>
    </source>
</evidence>
<organism evidence="1 2">
    <name type="scientific">Ataeniobius toweri</name>
    <dbReference type="NCBI Taxonomy" id="208326"/>
    <lineage>
        <taxon>Eukaryota</taxon>
        <taxon>Metazoa</taxon>
        <taxon>Chordata</taxon>
        <taxon>Craniata</taxon>
        <taxon>Vertebrata</taxon>
        <taxon>Euteleostomi</taxon>
        <taxon>Actinopterygii</taxon>
        <taxon>Neopterygii</taxon>
        <taxon>Teleostei</taxon>
        <taxon>Neoteleostei</taxon>
        <taxon>Acanthomorphata</taxon>
        <taxon>Ovalentaria</taxon>
        <taxon>Atherinomorphae</taxon>
        <taxon>Cyprinodontiformes</taxon>
        <taxon>Goodeidae</taxon>
        <taxon>Ataeniobius</taxon>
    </lineage>
</organism>
<dbReference type="EMBL" id="JAHUTI010089442">
    <property type="protein sequence ID" value="MED6260972.1"/>
    <property type="molecule type" value="Genomic_DNA"/>
</dbReference>
<reference evidence="1 2" key="1">
    <citation type="submission" date="2021-07" db="EMBL/GenBank/DDBJ databases">
        <authorList>
            <person name="Palmer J.M."/>
        </authorList>
    </citation>
    <scope>NUCLEOTIDE SEQUENCE [LARGE SCALE GENOMIC DNA]</scope>
    <source>
        <strain evidence="1 2">AT_MEX2019</strain>
        <tissue evidence="1">Muscle</tissue>
    </source>
</reference>